<evidence type="ECO:0000256" key="3">
    <source>
        <dbReference type="ARBA" id="ARBA00022777"/>
    </source>
</evidence>
<dbReference type="PROSITE" id="PS50011">
    <property type="entry name" value="PROTEIN_KINASE_DOM"/>
    <property type="match status" value="1"/>
</dbReference>
<dbReference type="Gene3D" id="3.30.200.20">
    <property type="entry name" value="Phosphorylase Kinase, domain 1"/>
    <property type="match status" value="1"/>
</dbReference>
<dbReference type="AlphaFoldDB" id="A0AA36D7Z0"/>
<dbReference type="PANTHER" id="PTHR24416">
    <property type="entry name" value="TYROSINE-PROTEIN KINASE RECEPTOR"/>
    <property type="match status" value="1"/>
</dbReference>
<dbReference type="PRINTS" id="PR00109">
    <property type="entry name" value="TYRKINASE"/>
</dbReference>
<dbReference type="InterPro" id="IPR000719">
    <property type="entry name" value="Prot_kinase_dom"/>
</dbReference>
<sequence length="934" mass="105696">MLLNEAGACGLLDLSYSLAVWAPPMTRSVYCCELEQCSQVFNDMSWDDVVIPMHDNTDDYVDPDDHHDMKATFLKAVQLIPEIRRTADTVFLVTDYGVDMINAEFLDALYPYVGIFHIILLDPKLAKYYPNPIVVVDAIELSRTVEIPAICARHQVGIISGGNVNVFHQRPTTPRAPFRTTMFDGITDLCPELANVTISPDPPLDFHVFLAFSGHIRDSDVVCVQELFHSLLKLAHLETNSGKVSVHGPRTLTYATCQWNEYDKCLHSTDRLHPAILQVSTGAINKADLDFAPDVLNFLRSEAIRPIEEKRVGLALPFQKLPVLDSEFCEFVENFGDMDGGEDVSGDTSHIIVLALKNQINSEDWVFVRQYLLDNIGKCLGPKQRFGIILPTLEDKRNVDFCETIGCIRDQLDEVQPANFPALDYTVRLLKRGRGALTATDGYSAPNPSMQLLTHFISPEFVEYYESNKEMLRTSLGQIDFKILLTNVTGMNETAVESSFPKTLLMYAERFSDLPNTSNAFCKQPSPPAPRGMIRFIYLLVVIICVLPILGIIVYAMCRKNRHLETQNKRLFLNLQHSVRGDEEEEGLKAPGTPESQLLSVDWVLSELQRDPWEMDRQKIIVGRQIGRGASGVVYKGALIGRAPVENIHKKSFFAFQYDSRAVAIKMMPLHFEESKRNAFLDEIQIMKDLPPHPNVCGLLGCVTSYSPLCMVVEYAALGDLSSYLKARKLRECGYMACAVHEKHVCLKSLMSYCWQIADALNFLHTNTLLHRDLAARNVLVNANGNVMITDFGLAVWTEKQNRTRSHRLPIKWTAIEALRYGQFTAHSDIWSYGVCLWEIFSMGKEPYTYVGTEEMASYLASGKRLNHPRSCPNHTWSMIKRCWQEHPEDRPSLEVIRAYFGRILEEMTAGYGYLDLQPGNYENATFDEEEVPR</sequence>
<name>A0AA36D7Z0_9BILA</name>
<dbReference type="FunFam" id="1.10.510.10:FF:000554">
    <property type="entry name" value="Predicted protein"/>
    <property type="match status" value="1"/>
</dbReference>
<dbReference type="InterPro" id="IPR008266">
    <property type="entry name" value="Tyr_kinase_AS"/>
</dbReference>
<keyword evidence="6" id="KW-0472">Membrane</keyword>
<comment type="caution">
    <text evidence="8">The sequence shown here is derived from an EMBL/GenBank/DDBJ whole genome shotgun (WGS) entry which is preliminary data.</text>
</comment>
<dbReference type="PANTHER" id="PTHR24416:SF600">
    <property type="entry name" value="PDGF- AND VEGF-RECEPTOR RELATED, ISOFORM J"/>
    <property type="match status" value="1"/>
</dbReference>
<evidence type="ECO:0000259" key="7">
    <source>
        <dbReference type="PROSITE" id="PS50011"/>
    </source>
</evidence>
<dbReference type="InterPro" id="IPR001245">
    <property type="entry name" value="Ser-Thr/Tyr_kinase_cat_dom"/>
</dbReference>
<evidence type="ECO:0000256" key="4">
    <source>
        <dbReference type="ARBA" id="ARBA00022840"/>
    </source>
</evidence>
<keyword evidence="6" id="KW-0812">Transmembrane</keyword>
<gene>
    <name evidence="8" type="ORF">MSPICULIGERA_LOCUS20573</name>
</gene>
<evidence type="ECO:0000256" key="1">
    <source>
        <dbReference type="ARBA" id="ARBA00022679"/>
    </source>
</evidence>
<keyword evidence="3" id="KW-0418">Kinase</keyword>
<dbReference type="InterPro" id="IPR011009">
    <property type="entry name" value="Kinase-like_dom_sf"/>
</dbReference>
<dbReference type="GO" id="GO:0004714">
    <property type="term" value="F:transmembrane receptor protein tyrosine kinase activity"/>
    <property type="evidence" value="ECO:0007669"/>
    <property type="project" value="TreeGrafter"/>
</dbReference>
<dbReference type="GO" id="GO:0043235">
    <property type="term" value="C:receptor complex"/>
    <property type="evidence" value="ECO:0007669"/>
    <property type="project" value="TreeGrafter"/>
</dbReference>
<dbReference type="SUPFAM" id="SSF56112">
    <property type="entry name" value="Protein kinase-like (PK-like)"/>
    <property type="match status" value="1"/>
</dbReference>
<feature type="domain" description="Protein kinase" evidence="7">
    <location>
        <begin position="620"/>
        <end position="901"/>
    </location>
</feature>
<dbReference type="Proteomes" id="UP001177023">
    <property type="component" value="Unassembled WGS sequence"/>
</dbReference>
<keyword evidence="2" id="KW-0547">Nucleotide-binding</keyword>
<dbReference type="Pfam" id="PF07714">
    <property type="entry name" value="PK_Tyr_Ser-Thr"/>
    <property type="match status" value="1"/>
</dbReference>
<dbReference type="Gene3D" id="1.10.510.10">
    <property type="entry name" value="Transferase(Phosphotransferase) domain 1"/>
    <property type="match status" value="1"/>
</dbReference>
<dbReference type="InterPro" id="IPR050122">
    <property type="entry name" value="RTK"/>
</dbReference>
<keyword evidence="5" id="KW-0829">Tyrosine-protein kinase</keyword>
<dbReference type="CDD" id="cd00192">
    <property type="entry name" value="PTKc"/>
    <property type="match status" value="1"/>
</dbReference>
<keyword evidence="1" id="KW-0808">Transferase</keyword>
<reference evidence="8" key="1">
    <citation type="submission" date="2023-06" db="EMBL/GenBank/DDBJ databases">
        <authorList>
            <person name="Delattre M."/>
        </authorList>
    </citation>
    <scope>NUCLEOTIDE SEQUENCE</scope>
    <source>
        <strain evidence="8">AF72</strain>
    </source>
</reference>
<protein>
    <recommendedName>
        <fullName evidence="7">Protein kinase domain-containing protein</fullName>
    </recommendedName>
</protein>
<evidence type="ECO:0000256" key="5">
    <source>
        <dbReference type="ARBA" id="ARBA00023137"/>
    </source>
</evidence>
<dbReference type="GO" id="GO:0005886">
    <property type="term" value="C:plasma membrane"/>
    <property type="evidence" value="ECO:0007669"/>
    <property type="project" value="TreeGrafter"/>
</dbReference>
<accession>A0AA36D7Z0</accession>
<keyword evidence="6" id="KW-1133">Transmembrane helix</keyword>
<dbReference type="PROSITE" id="PS00109">
    <property type="entry name" value="PROTEIN_KINASE_TYR"/>
    <property type="match status" value="1"/>
</dbReference>
<keyword evidence="4" id="KW-0067">ATP-binding</keyword>
<evidence type="ECO:0000256" key="6">
    <source>
        <dbReference type="SAM" id="Phobius"/>
    </source>
</evidence>
<proteinExistence type="predicted"/>
<dbReference type="EMBL" id="CATQJA010002664">
    <property type="protein sequence ID" value="CAJ0582442.1"/>
    <property type="molecule type" value="Genomic_DNA"/>
</dbReference>
<organism evidence="8 9">
    <name type="scientific">Mesorhabditis spiculigera</name>
    <dbReference type="NCBI Taxonomy" id="96644"/>
    <lineage>
        <taxon>Eukaryota</taxon>
        <taxon>Metazoa</taxon>
        <taxon>Ecdysozoa</taxon>
        <taxon>Nematoda</taxon>
        <taxon>Chromadorea</taxon>
        <taxon>Rhabditida</taxon>
        <taxon>Rhabditina</taxon>
        <taxon>Rhabditomorpha</taxon>
        <taxon>Rhabditoidea</taxon>
        <taxon>Rhabditidae</taxon>
        <taxon>Mesorhabditinae</taxon>
        <taxon>Mesorhabditis</taxon>
    </lineage>
</organism>
<feature type="non-terminal residue" evidence="8">
    <location>
        <position position="1"/>
    </location>
</feature>
<feature type="transmembrane region" description="Helical" evidence="6">
    <location>
        <begin position="536"/>
        <end position="558"/>
    </location>
</feature>
<dbReference type="SMART" id="SM00219">
    <property type="entry name" value="TyrKc"/>
    <property type="match status" value="1"/>
</dbReference>
<keyword evidence="9" id="KW-1185">Reference proteome</keyword>
<evidence type="ECO:0000256" key="2">
    <source>
        <dbReference type="ARBA" id="ARBA00022741"/>
    </source>
</evidence>
<evidence type="ECO:0000313" key="8">
    <source>
        <dbReference type="EMBL" id="CAJ0582442.1"/>
    </source>
</evidence>
<dbReference type="InterPro" id="IPR020635">
    <property type="entry name" value="Tyr_kinase_cat_dom"/>
</dbReference>
<dbReference type="GO" id="GO:0005524">
    <property type="term" value="F:ATP binding"/>
    <property type="evidence" value="ECO:0007669"/>
    <property type="project" value="UniProtKB-KW"/>
</dbReference>
<dbReference type="GO" id="GO:0007169">
    <property type="term" value="P:cell surface receptor protein tyrosine kinase signaling pathway"/>
    <property type="evidence" value="ECO:0007669"/>
    <property type="project" value="TreeGrafter"/>
</dbReference>
<evidence type="ECO:0000313" key="9">
    <source>
        <dbReference type="Proteomes" id="UP001177023"/>
    </source>
</evidence>